<dbReference type="Gene3D" id="1.10.8.60">
    <property type="match status" value="1"/>
</dbReference>
<organism evidence="7 8">
    <name type="scientific">Ancylostoma ceylanicum</name>
    <dbReference type="NCBI Taxonomy" id="53326"/>
    <lineage>
        <taxon>Eukaryota</taxon>
        <taxon>Metazoa</taxon>
        <taxon>Ecdysozoa</taxon>
        <taxon>Nematoda</taxon>
        <taxon>Chromadorea</taxon>
        <taxon>Rhabditida</taxon>
        <taxon>Rhabditina</taxon>
        <taxon>Rhabditomorpha</taxon>
        <taxon>Strongyloidea</taxon>
        <taxon>Ancylostomatidae</taxon>
        <taxon>Ancylostomatinae</taxon>
        <taxon>Ancylostoma</taxon>
    </lineage>
</organism>
<dbReference type="Pfam" id="PF00004">
    <property type="entry name" value="AAA"/>
    <property type="match status" value="1"/>
</dbReference>
<feature type="domain" description="AAA+ ATPase" evidence="6">
    <location>
        <begin position="181"/>
        <end position="341"/>
    </location>
</feature>
<dbReference type="InterPro" id="IPR003959">
    <property type="entry name" value="ATPase_AAA_core"/>
</dbReference>
<evidence type="ECO:0000256" key="5">
    <source>
        <dbReference type="RuleBase" id="RU003651"/>
    </source>
</evidence>
<dbReference type="SUPFAM" id="SSF52540">
    <property type="entry name" value="P-loop containing nucleoside triphosphate hydrolases"/>
    <property type="match status" value="1"/>
</dbReference>
<protein>
    <submittedName>
        <fullName evidence="7">26S proteasome subunit P45 family protein</fullName>
    </submittedName>
</protein>
<dbReference type="InterPro" id="IPR027417">
    <property type="entry name" value="P-loop_NTPase"/>
</dbReference>
<dbReference type="FunFam" id="3.40.50.300:FF:003803">
    <property type="entry name" value="Uncharacterized protein"/>
    <property type="match status" value="1"/>
</dbReference>
<dbReference type="GO" id="GO:0005524">
    <property type="term" value="F:ATP binding"/>
    <property type="evidence" value="ECO:0007669"/>
    <property type="project" value="UniProtKB-KW"/>
</dbReference>
<evidence type="ECO:0000256" key="4">
    <source>
        <dbReference type="ARBA" id="ARBA00022942"/>
    </source>
</evidence>
<evidence type="ECO:0000313" key="7">
    <source>
        <dbReference type="EMBL" id="EPB68705.1"/>
    </source>
</evidence>
<dbReference type="Proteomes" id="UP000054495">
    <property type="component" value="Unassembled WGS sequence"/>
</dbReference>
<evidence type="ECO:0000313" key="8">
    <source>
        <dbReference type="Proteomes" id="UP000054495"/>
    </source>
</evidence>
<keyword evidence="2 5" id="KW-0547">Nucleotide-binding</keyword>
<evidence type="ECO:0000259" key="6">
    <source>
        <dbReference type="SMART" id="SM00382"/>
    </source>
</evidence>
<dbReference type="Pfam" id="PF17862">
    <property type="entry name" value="AAA_lid_3"/>
    <property type="match status" value="1"/>
</dbReference>
<dbReference type="AlphaFoldDB" id="A0A0D6L9S0"/>
<dbReference type="SMART" id="SM00382">
    <property type="entry name" value="AAA"/>
    <property type="match status" value="1"/>
</dbReference>
<keyword evidence="8" id="KW-1185">Reference proteome</keyword>
<gene>
    <name evidence="7" type="ORF">ANCCEY_12207</name>
</gene>
<dbReference type="Pfam" id="PF16450">
    <property type="entry name" value="Prot_ATP_ID_OB_C"/>
    <property type="match status" value="1"/>
</dbReference>
<dbReference type="InterPro" id="IPR050221">
    <property type="entry name" value="26S_Proteasome_ATPase"/>
</dbReference>
<dbReference type="PROSITE" id="PS00674">
    <property type="entry name" value="AAA"/>
    <property type="match status" value="1"/>
</dbReference>
<dbReference type="FunFam" id="3.40.50.300:FF:004685">
    <property type="entry name" value="ATPase, putative"/>
    <property type="match status" value="1"/>
</dbReference>
<sequence>MFCRCYKIQGFSISVTPHARCRLKLLKSERIKDYLLMEQEFIQNQERLKPQEERQEEERTKVDELRGTPMAVGSLEEIIDDQHAIVSTNVGSEHYVNIMSFVDKEQLEPGCAVLLNHKNHAVIGVLADDTDPMVSVMKLEKAPQETYADVGGLDQQIQEIKESVELPLTHPEYYEEMGIKPPKGVILYGCPGTGKTLLAKAVANQTSATFLRIVGSELIQKYLGDGPKMVRELFRVAEENAPVFALHITSFKIMQSRRIAFFQSIVFIDEIDAVGTKRYDSNSGGEREIQRTMLELLNQLDGFDSRGDVKVLMATNRIESLDPALIRPGRIDRKIEFPLPDEKTKRRIFQIHTSRMTLSDDVNLEEFILAKDELSGADIKAMCTEAGLLALRERRMRVTMEDFQKSKENVLYRKKEGAPEELYL</sequence>
<dbReference type="GO" id="GO:0000502">
    <property type="term" value="C:proteasome complex"/>
    <property type="evidence" value="ECO:0007669"/>
    <property type="project" value="UniProtKB-KW"/>
</dbReference>
<evidence type="ECO:0000256" key="1">
    <source>
        <dbReference type="ARBA" id="ARBA00006914"/>
    </source>
</evidence>
<dbReference type="Gene3D" id="2.40.50.140">
    <property type="entry name" value="Nucleic acid-binding proteins"/>
    <property type="match status" value="1"/>
</dbReference>
<dbReference type="EMBL" id="KE125394">
    <property type="protein sequence ID" value="EPB68705.1"/>
    <property type="molecule type" value="Genomic_DNA"/>
</dbReference>
<dbReference type="GO" id="GO:0016887">
    <property type="term" value="F:ATP hydrolysis activity"/>
    <property type="evidence" value="ECO:0007669"/>
    <property type="project" value="InterPro"/>
</dbReference>
<name>A0A0D6L9S0_9BILA</name>
<dbReference type="Gene3D" id="3.40.50.300">
    <property type="entry name" value="P-loop containing nucleotide triphosphate hydrolases"/>
    <property type="match status" value="1"/>
</dbReference>
<dbReference type="InterPro" id="IPR032501">
    <property type="entry name" value="Prot_ATP_ID_OB_2nd"/>
</dbReference>
<keyword evidence="3 5" id="KW-0067">ATP-binding</keyword>
<dbReference type="InterPro" id="IPR003960">
    <property type="entry name" value="ATPase_AAA_CS"/>
</dbReference>
<comment type="similarity">
    <text evidence="1 5">Belongs to the AAA ATPase family.</text>
</comment>
<evidence type="ECO:0000256" key="2">
    <source>
        <dbReference type="ARBA" id="ARBA00022741"/>
    </source>
</evidence>
<proteinExistence type="inferred from homology"/>
<dbReference type="PANTHER" id="PTHR23073">
    <property type="entry name" value="26S PROTEASOME REGULATORY SUBUNIT"/>
    <property type="match status" value="1"/>
</dbReference>
<dbReference type="InterPro" id="IPR012340">
    <property type="entry name" value="NA-bd_OB-fold"/>
</dbReference>
<reference evidence="7 8" key="1">
    <citation type="submission" date="2013-05" db="EMBL/GenBank/DDBJ databases">
        <title>Draft genome of the parasitic nematode Anyclostoma ceylanicum.</title>
        <authorList>
            <person name="Mitreva M."/>
        </authorList>
    </citation>
    <scope>NUCLEOTIDE SEQUENCE [LARGE SCALE GENOMIC DNA]</scope>
</reference>
<dbReference type="FunFam" id="2.40.50.140:FF:000067">
    <property type="entry name" value="26S protease regulatory subunit 4"/>
    <property type="match status" value="1"/>
</dbReference>
<dbReference type="InterPro" id="IPR041569">
    <property type="entry name" value="AAA_lid_3"/>
</dbReference>
<dbReference type="InterPro" id="IPR003593">
    <property type="entry name" value="AAA+_ATPase"/>
</dbReference>
<dbReference type="FunFam" id="1.10.8.60:FF:000007">
    <property type="entry name" value="26S proteasome regulatory subunit 4"/>
    <property type="match status" value="1"/>
</dbReference>
<keyword evidence="4 7" id="KW-0647">Proteasome</keyword>
<accession>A0A0D6L9S0</accession>
<evidence type="ECO:0000256" key="3">
    <source>
        <dbReference type="ARBA" id="ARBA00022840"/>
    </source>
</evidence>